<comment type="caution">
    <text evidence="3">The sequence shown here is derived from an EMBL/GenBank/DDBJ whole genome shotgun (WGS) entry which is preliminary data.</text>
</comment>
<dbReference type="SUPFAM" id="SSF53756">
    <property type="entry name" value="UDP-Glycosyltransferase/glycogen phosphorylase"/>
    <property type="match status" value="1"/>
</dbReference>
<evidence type="ECO:0000313" key="4">
    <source>
        <dbReference type="Proteomes" id="UP001158050"/>
    </source>
</evidence>
<feature type="domain" description="Glycosyltransferase subfamily 4-like N-terminal" evidence="2">
    <location>
        <begin position="15"/>
        <end position="171"/>
    </location>
</feature>
<keyword evidence="4" id="KW-1185">Reference proteome</keyword>
<evidence type="ECO:0000313" key="3">
    <source>
        <dbReference type="EMBL" id="SMP96134.1"/>
    </source>
</evidence>
<dbReference type="PANTHER" id="PTHR45947:SF3">
    <property type="entry name" value="SULFOQUINOVOSYL TRANSFERASE SQD2"/>
    <property type="match status" value="1"/>
</dbReference>
<dbReference type="Proteomes" id="UP001158050">
    <property type="component" value="Unassembled WGS sequence"/>
</dbReference>
<dbReference type="Pfam" id="PF00534">
    <property type="entry name" value="Glycos_transf_1"/>
    <property type="match status" value="1"/>
</dbReference>
<proteinExistence type="predicted"/>
<protein>
    <submittedName>
        <fullName evidence="3">Glycosyltransferase EpsF</fullName>
    </submittedName>
</protein>
<dbReference type="EMBL" id="FXUO01000008">
    <property type="protein sequence ID" value="SMP96134.1"/>
    <property type="molecule type" value="Genomic_DNA"/>
</dbReference>
<evidence type="ECO:0000259" key="1">
    <source>
        <dbReference type="Pfam" id="PF00534"/>
    </source>
</evidence>
<name>A0ABY1R673_9FLAO</name>
<sequence>MERILHIIGKMDRAGAETMLMNLYRNINRDKYQFDFVVFTNDKGDYDDEINALGGKIIPIIEANPFKRLLSLERFLKANKEYKIVHAHTLFSNAFHILAAKRAKVPFRISHSHNTDDQARGFLISKIYKTLSKKIIDTYSTYKIACGEEAAKCLFVKKSLQEVLILPNAIDSQLFYKIGTENSDYINENFCTQKDTLKIVQIGRMLEVKNHTFSIQIAKKLKEKGVNFKMFFVGRGELSENIENEIKINNLQEQVLMLGLRTDIPLLMAGADIMIMPSLFEGFPVVLVESQSTGLPALISENISKEVDLGLNLIHFAELDIDTWVKKILTIRTQVVNKDNIIPRFYETGFDIHGSVKIIEKIYNNLN</sequence>
<accession>A0ABY1R673</accession>
<dbReference type="InterPro" id="IPR028098">
    <property type="entry name" value="Glyco_trans_4-like_N"/>
</dbReference>
<feature type="domain" description="Glycosyl transferase family 1" evidence="1">
    <location>
        <begin position="194"/>
        <end position="301"/>
    </location>
</feature>
<gene>
    <name evidence="3" type="ORF">SAMN05421679_108119</name>
</gene>
<dbReference type="Pfam" id="PF13439">
    <property type="entry name" value="Glyco_transf_4"/>
    <property type="match status" value="1"/>
</dbReference>
<dbReference type="Gene3D" id="3.40.50.2000">
    <property type="entry name" value="Glycogen Phosphorylase B"/>
    <property type="match status" value="2"/>
</dbReference>
<dbReference type="InterPro" id="IPR050194">
    <property type="entry name" value="Glycosyltransferase_grp1"/>
</dbReference>
<reference evidence="3 4" key="1">
    <citation type="submission" date="2017-05" db="EMBL/GenBank/DDBJ databases">
        <authorList>
            <person name="Varghese N."/>
            <person name="Submissions S."/>
        </authorList>
    </citation>
    <scope>NUCLEOTIDE SEQUENCE [LARGE SCALE GENOMIC DNA]</scope>
    <source>
        <strain evidence="3 4">DSM 18015</strain>
    </source>
</reference>
<evidence type="ECO:0000259" key="2">
    <source>
        <dbReference type="Pfam" id="PF13439"/>
    </source>
</evidence>
<organism evidence="3 4">
    <name type="scientific">Epilithonimonas pallida</name>
    <dbReference type="NCBI Taxonomy" id="373671"/>
    <lineage>
        <taxon>Bacteria</taxon>
        <taxon>Pseudomonadati</taxon>
        <taxon>Bacteroidota</taxon>
        <taxon>Flavobacteriia</taxon>
        <taxon>Flavobacteriales</taxon>
        <taxon>Weeksellaceae</taxon>
        <taxon>Chryseobacterium group</taxon>
        <taxon>Epilithonimonas</taxon>
    </lineage>
</organism>
<dbReference type="InterPro" id="IPR001296">
    <property type="entry name" value="Glyco_trans_1"/>
</dbReference>
<dbReference type="RefSeq" id="WP_283417717.1">
    <property type="nucleotide sequence ID" value="NZ_FXUO01000008.1"/>
</dbReference>
<dbReference type="PANTHER" id="PTHR45947">
    <property type="entry name" value="SULFOQUINOVOSYL TRANSFERASE SQD2"/>
    <property type="match status" value="1"/>
</dbReference>